<keyword evidence="2" id="KW-1185">Reference proteome</keyword>
<dbReference type="Proteomes" id="UP000838756">
    <property type="component" value="Unassembled WGS sequence"/>
</dbReference>
<comment type="caution">
    <text evidence="1">The sequence shown here is derived from an EMBL/GenBank/DDBJ whole genome shotgun (WGS) entry which is preliminary data.</text>
</comment>
<reference evidence="1" key="1">
    <citation type="submission" date="2022-03" db="EMBL/GenBank/DDBJ databases">
        <authorList>
            <person name="Lindestad O."/>
        </authorList>
    </citation>
    <scope>NUCLEOTIDE SEQUENCE</scope>
</reference>
<proteinExistence type="predicted"/>
<dbReference type="EMBL" id="CAKXAJ010026087">
    <property type="protein sequence ID" value="CAH2254824.1"/>
    <property type="molecule type" value="Genomic_DNA"/>
</dbReference>
<evidence type="ECO:0000313" key="2">
    <source>
        <dbReference type="Proteomes" id="UP000838756"/>
    </source>
</evidence>
<accession>A0A8S4SAL7</accession>
<organism evidence="1 2">
    <name type="scientific">Pararge aegeria aegeria</name>
    <dbReference type="NCBI Taxonomy" id="348720"/>
    <lineage>
        <taxon>Eukaryota</taxon>
        <taxon>Metazoa</taxon>
        <taxon>Ecdysozoa</taxon>
        <taxon>Arthropoda</taxon>
        <taxon>Hexapoda</taxon>
        <taxon>Insecta</taxon>
        <taxon>Pterygota</taxon>
        <taxon>Neoptera</taxon>
        <taxon>Endopterygota</taxon>
        <taxon>Lepidoptera</taxon>
        <taxon>Glossata</taxon>
        <taxon>Ditrysia</taxon>
        <taxon>Papilionoidea</taxon>
        <taxon>Nymphalidae</taxon>
        <taxon>Satyrinae</taxon>
        <taxon>Satyrini</taxon>
        <taxon>Parargina</taxon>
        <taxon>Pararge</taxon>
    </lineage>
</organism>
<dbReference type="AlphaFoldDB" id="A0A8S4SAL7"/>
<sequence length="119" mass="12817">MGSMPCGGGNPHGCQQASTKLTCPTALGVESVPYGLKPPTFSGIPSRDRNTHYFRNGAAYLLIGFIRHTTGTLNRLAARLSVERSLATSEDFHQSKLKEIQNLIIPKLSCQYANPGSPT</sequence>
<protein>
    <submittedName>
        <fullName evidence="1">Jg15390 protein</fullName>
    </submittedName>
</protein>
<evidence type="ECO:0000313" key="1">
    <source>
        <dbReference type="EMBL" id="CAH2254824.1"/>
    </source>
</evidence>
<name>A0A8S4SAL7_9NEOP</name>
<gene>
    <name evidence="1" type="primary">jg15390</name>
    <name evidence="1" type="ORF">PAEG_LOCUS22713</name>
</gene>